<dbReference type="Proteomes" id="UP000319040">
    <property type="component" value="Unassembled WGS sequence"/>
</dbReference>
<dbReference type="AlphaFoldDB" id="A0A521BRY5"/>
<protein>
    <submittedName>
        <fullName evidence="1">Uncharacterized protein</fullName>
    </submittedName>
</protein>
<dbReference type="EMBL" id="FXTB01000002">
    <property type="protein sequence ID" value="SMO49928.1"/>
    <property type="molecule type" value="Genomic_DNA"/>
</dbReference>
<dbReference type="InterPro" id="IPR011004">
    <property type="entry name" value="Trimer_LpxA-like_sf"/>
</dbReference>
<organism evidence="1 2">
    <name type="scientific">Saccharicrinis carchari</name>
    <dbReference type="NCBI Taxonomy" id="1168039"/>
    <lineage>
        <taxon>Bacteria</taxon>
        <taxon>Pseudomonadati</taxon>
        <taxon>Bacteroidota</taxon>
        <taxon>Bacteroidia</taxon>
        <taxon>Marinilabiliales</taxon>
        <taxon>Marinilabiliaceae</taxon>
        <taxon>Saccharicrinis</taxon>
    </lineage>
</organism>
<dbReference type="RefSeq" id="WP_142532355.1">
    <property type="nucleotide sequence ID" value="NZ_FXTB01000002.1"/>
</dbReference>
<reference evidence="1 2" key="1">
    <citation type="submission" date="2017-05" db="EMBL/GenBank/DDBJ databases">
        <authorList>
            <person name="Varghese N."/>
            <person name="Submissions S."/>
        </authorList>
    </citation>
    <scope>NUCLEOTIDE SEQUENCE [LARGE SCALE GENOMIC DNA]</scope>
    <source>
        <strain evidence="1 2">DSM 27040</strain>
    </source>
</reference>
<proteinExistence type="predicted"/>
<accession>A0A521BRY5</accession>
<dbReference type="SUPFAM" id="SSF51161">
    <property type="entry name" value="Trimeric LpxA-like enzymes"/>
    <property type="match status" value="1"/>
</dbReference>
<sequence length="97" mass="10809">MATQNVNIMLSSNPNESDRQLRVFPIKKQVLEMSTHSSIGTGTVTMPNVLWGNYCVVAHNSFVYTSFRSYSIIGGKPAKLIRTFTEGEINIILGEEE</sequence>
<gene>
    <name evidence="1" type="ORF">SAMN06265379_10232</name>
</gene>
<evidence type="ECO:0000313" key="1">
    <source>
        <dbReference type="EMBL" id="SMO49928.1"/>
    </source>
</evidence>
<name>A0A521BRY5_SACCC</name>
<evidence type="ECO:0000313" key="2">
    <source>
        <dbReference type="Proteomes" id="UP000319040"/>
    </source>
</evidence>
<keyword evidence="2" id="KW-1185">Reference proteome</keyword>
<dbReference type="Gene3D" id="2.160.10.10">
    <property type="entry name" value="Hexapeptide repeat proteins"/>
    <property type="match status" value="1"/>
</dbReference>
<dbReference type="OrthoDB" id="9812571at2"/>